<feature type="region of interest" description="Disordered" evidence="1">
    <location>
        <begin position="452"/>
        <end position="706"/>
    </location>
</feature>
<accession>A0A4V3XCX7</accession>
<proteinExistence type="predicted"/>
<feature type="compositionally biased region" description="Polar residues" evidence="1">
    <location>
        <begin position="122"/>
        <end position="157"/>
    </location>
</feature>
<feature type="compositionally biased region" description="Pro residues" evidence="1">
    <location>
        <begin position="327"/>
        <end position="339"/>
    </location>
</feature>
<dbReference type="EMBL" id="SGPK01000137">
    <property type="protein sequence ID" value="THH07563.1"/>
    <property type="molecule type" value="Genomic_DNA"/>
</dbReference>
<feature type="region of interest" description="Disordered" evidence="1">
    <location>
        <begin position="231"/>
        <end position="346"/>
    </location>
</feature>
<dbReference type="Proteomes" id="UP000308199">
    <property type="component" value="Unassembled WGS sequence"/>
</dbReference>
<name>A0A4V3XCX7_9AGAM</name>
<feature type="compositionally biased region" description="Polar residues" evidence="1">
    <location>
        <begin position="600"/>
        <end position="609"/>
    </location>
</feature>
<feature type="compositionally biased region" description="Basic and acidic residues" evidence="1">
    <location>
        <begin position="489"/>
        <end position="498"/>
    </location>
</feature>
<comment type="caution">
    <text evidence="2">The sequence shown here is derived from an EMBL/GenBank/DDBJ whole genome shotgun (WGS) entry which is preliminary data.</text>
</comment>
<organism evidence="2 3">
    <name type="scientific">Phellinidium pouzarii</name>
    <dbReference type="NCBI Taxonomy" id="167371"/>
    <lineage>
        <taxon>Eukaryota</taxon>
        <taxon>Fungi</taxon>
        <taxon>Dikarya</taxon>
        <taxon>Basidiomycota</taxon>
        <taxon>Agaricomycotina</taxon>
        <taxon>Agaricomycetes</taxon>
        <taxon>Hymenochaetales</taxon>
        <taxon>Hymenochaetaceae</taxon>
        <taxon>Phellinidium</taxon>
    </lineage>
</organism>
<feature type="region of interest" description="Disordered" evidence="1">
    <location>
        <begin position="60"/>
        <end position="218"/>
    </location>
</feature>
<feature type="compositionally biased region" description="Acidic residues" evidence="1">
    <location>
        <begin position="306"/>
        <end position="321"/>
    </location>
</feature>
<feature type="compositionally biased region" description="Basic and acidic residues" evidence="1">
    <location>
        <begin position="190"/>
        <end position="209"/>
    </location>
</feature>
<feature type="compositionally biased region" description="Polar residues" evidence="1">
    <location>
        <begin position="237"/>
        <end position="257"/>
    </location>
</feature>
<feature type="compositionally biased region" description="Polar residues" evidence="1">
    <location>
        <begin position="559"/>
        <end position="569"/>
    </location>
</feature>
<evidence type="ECO:0000313" key="3">
    <source>
        <dbReference type="Proteomes" id="UP000308199"/>
    </source>
</evidence>
<feature type="compositionally biased region" description="Basic and acidic residues" evidence="1">
    <location>
        <begin position="92"/>
        <end position="110"/>
    </location>
</feature>
<sequence length="806" mass="88540">MPHDYPYGARAWNSGVWAQPAGVYPGFGRPQVPQQHEDYWATELKDNPLGLENMHIRADGGGRLQTQGQSDQYPRPKHGRNGSQNLVWVPALHDKERDRVRGRNSHHDQLNADADQEVVSGTRASSQPPNLRNPNTGAANRVPTSYLNSRDASPSAQRRQRDVYGAYGAGDPVNGYGAAQVHARPQSSAAHRDRDPPRRRSMDHEHGYGYDRAYGGRASVPADISDRYASAEPGAYDTSNTYVPSANANASRSQTLPTHRRHASAQPSRGAGPVQRSQTMPAEPTYTRRKAKQAYDVQYGYGHDYEDGDDGEDDDELDDDYVLPRTAAPPQPVTPPVPQPVKESSSMQRVRAWIEDARATTIGIEGDRGSPRTRRAIDGYEHVRHEDAQGEAYTRARHFSSRDGVSMGITRQASAPAVTMASMNPALAGANMSDITEEPDDMSRFYRRRAPEDIIGDSPSTSSLSDDYEFDGGPHRRHIRTPHPAHARRLPERSDTLRVSDGGGPHALPSPRSLNQPSRTPSVRASYEHVHVLSERERERTATPNGHLTCGVAHGGPASYSTPPITPTRQDYMYRHDGTRSPYATPGHPHHRAEPIPIPGQNSSSNPNSAAKRGGAHERSPSFQTPARLAYLYRGTTPRTKGRSPHESRSPSPLNPGQASASSGYYGVPIQSQQNTPSRAAHGGGHVYSHGHSVRERDVDGRRRSSSRAAAAAAAASATRHVRAGFWNRRGDHLTETGYVVYCPPGRNFPSELADYPDAAFRDHLGQIVDNTPDRFLELPESIPQSTGRTAERSYDSFIKYVMMPS</sequence>
<dbReference type="OrthoDB" id="3255291at2759"/>
<feature type="compositionally biased region" description="Polar residues" evidence="1">
    <location>
        <begin position="512"/>
        <end position="523"/>
    </location>
</feature>
<feature type="compositionally biased region" description="Basic and acidic residues" evidence="1">
    <location>
        <begin position="693"/>
        <end position="703"/>
    </location>
</feature>
<gene>
    <name evidence="2" type="ORF">EW145_g3295</name>
</gene>
<feature type="compositionally biased region" description="Basic residues" evidence="1">
    <location>
        <begin position="475"/>
        <end position="488"/>
    </location>
</feature>
<evidence type="ECO:0000313" key="2">
    <source>
        <dbReference type="EMBL" id="THH07563.1"/>
    </source>
</evidence>
<reference evidence="2 3" key="1">
    <citation type="submission" date="2019-02" db="EMBL/GenBank/DDBJ databases">
        <title>Genome sequencing of the rare red list fungi Phellinidium pouzarii.</title>
        <authorList>
            <person name="Buettner E."/>
            <person name="Kellner H."/>
        </authorList>
    </citation>
    <scope>NUCLEOTIDE SEQUENCE [LARGE SCALE GENOMIC DNA]</scope>
    <source>
        <strain evidence="2 3">DSM 108285</strain>
    </source>
</reference>
<keyword evidence="3" id="KW-1185">Reference proteome</keyword>
<feature type="compositionally biased region" description="Polar residues" evidence="1">
    <location>
        <begin position="650"/>
        <end position="663"/>
    </location>
</feature>
<protein>
    <submittedName>
        <fullName evidence="2">Uncharacterized protein</fullName>
    </submittedName>
</protein>
<dbReference type="AlphaFoldDB" id="A0A4V3XCX7"/>
<feature type="compositionally biased region" description="Basic and acidic residues" evidence="1">
    <location>
        <begin position="526"/>
        <end position="541"/>
    </location>
</feature>
<evidence type="ECO:0000256" key="1">
    <source>
        <dbReference type="SAM" id="MobiDB-lite"/>
    </source>
</evidence>